<feature type="transmembrane region" description="Helical" evidence="6">
    <location>
        <begin position="288"/>
        <end position="307"/>
    </location>
</feature>
<keyword evidence="6" id="KW-1133">Transmembrane helix</keyword>
<gene>
    <name evidence="8" type="primary">Iars</name>
    <name evidence="8" type="ORF">AK812_SmicGene36247</name>
</gene>
<dbReference type="Proteomes" id="UP000186817">
    <property type="component" value="Unassembled WGS sequence"/>
</dbReference>
<keyword evidence="3" id="KW-0067">ATP-binding</keyword>
<keyword evidence="5" id="KW-0030">Aminoacyl-tRNA synthetase</keyword>
<dbReference type="GO" id="GO:0004822">
    <property type="term" value="F:isoleucine-tRNA ligase activity"/>
    <property type="evidence" value="ECO:0007669"/>
    <property type="project" value="InterPro"/>
</dbReference>
<dbReference type="GO" id="GO:0002161">
    <property type="term" value="F:aminoacyl-tRNA deacylase activity"/>
    <property type="evidence" value="ECO:0007669"/>
    <property type="project" value="InterPro"/>
</dbReference>
<dbReference type="InterPro" id="IPR009008">
    <property type="entry name" value="Val/Leu/Ile-tRNA-synth_edit"/>
</dbReference>
<evidence type="ECO:0000259" key="7">
    <source>
        <dbReference type="Pfam" id="PF00133"/>
    </source>
</evidence>
<keyword evidence="1 8" id="KW-0436">Ligase</keyword>
<dbReference type="InterPro" id="IPR023586">
    <property type="entry name" value="Ile-tRNA-ligase_type2"/>
</dbReference>
<dbReference type="SUPFAM" id="SSF52374">
    <property type="entry name" value="Nucleotidylyl transferase"/>
    <property type="match status" value="1"/>
</dbReference>
<evidence type="ECO:0000256" key="5">
    <source>
        <dbReference type="ARBA" id="ARBA00023146"/>
    </source>
</evidence>
<protein>
    <submittedName>
        <fullName evidence="8">Isoleucine--tRNA ligase, cytoplasmic</fullName>
    </submittedName>
</protein>
<keyword evidence="4" id="KW-0648">Protein biosynthesis</keyword>
<feature type="domain" description="Aminoacyl-tRNA synthetase class Ia" evidence="7">
    <location>
        <begin position="1"/>
        <end position="88"/>
    </location>
</feature>
<evidence type="ECO:0000256" key="6">
    <source>
        <dbReference type="SAM" id="Phobius"/>
    </source>
</evidence>
<reference evidence="8 9" key="1">
    <citation type="submission" date="2016-02" db="EMBL/GenBank/DDBJ databases">
        <title>Genome analysis of coral dinoflagellate symbionts highlights evolutionary adaptations to a symbiotic lifestyle.</title>
        <authorList>
            <person name="Aranda M."/>
            <person name="Li Y."/>
            <person name="Liew Y.J."/>
            <person name="Baumgarten S."/>
            <person name="Simakov O."/>
            <person name="Wilson M."/>
            <person name="Piel J."/>
            <person name="Ashoor H."/>
            <person name="Bougouffa S."/>
            <person name="Bajic V.B."/>
            <person name="Ryu T."/>
            <person name="Ravasi T."/>
            <person name="Bayer T."/>
            <person name="Micklem G."/>
            <person name="Kim H."/>
            <person name="Bhak J."/>
            <person name="Lajeunesse T.C."/>
            <person name="Voolstra C.R."/>
        </authorList>
    </citation>
    <scope>NUCLEOTIDE SEQUENCE [LARGE SCALE GENOMIC DNA]</scope>
    <source>
        <strain evidence="8 9">CCMP2467</strain>
    </source>
</reference>
<dbReference type="PANTHER" id="PTHR42780:SF1">
    <property type="entry name" value="ISOLEUCINE--TRNA LIGASE, CYTOPLASMIC"/>
    <property type="match status" value="1"/>
</dbReference>
<evidence type="ECO:0000256" key="4">
    <source>
        <dbReference type="ARBA" id="ARBA00022917"/>
    </source>
</evidence>
<dbReference type="EMBL" id="LSRX01001147">
    <property type="protein sequence ID" value="OLP83039.1"/>
    <property type="molecule type" value="Genomic_DNA"/>
</dbReference>
<evidence type="ECO:0000256" key="2">
    <source>
        <dbReference type="ARBA" id="ARBA00022741"/>
    </source>
</evidence>
<dbReference type="AlphaFoldDB" id="A0A1Q9CJC3"/>
<dbReference type="OrthoDB" id="420596at2759"/>
<keyword evidence="2" id="KW-0547">Nucleotide-binding</keyword>
<comment type="caution">
    <text evidence="8">The sequence shown here is derived from an EMBL/GenBank/DDBJ whole genome shotgun (WGS) entry which is preliminary data.</text>
</comment>
<evidence type="ECO:0000313" key="8">
    <source>
        <dbReference type="EMBL" id="OLP83039.1"/>
    </source>
</evidence>
<evidence type="ECO:0000313" key="9">
    <source>
        <dbReference type="Proteomes" id="UP000186817"/>
    </source>
</evidence>
<evidence type="ECO:0000256" key="3">
    <source>
        <dbReference type="ARBA" id="ARBA00022840"/>
    </source>
</evidence>
<name>A0A1Q9CJC3_SYMMI</name>
<keyword evidence="9" id="KW-1185">Reference proteome</keyword>
<dbReference type="InterPro" id="IPR002300">
    <property type="entry name" value="aa-tRNA-synth_Ia"/>
</dbReference>
<keyword evidence="6" id="KW-0812">Transmembrane</keyword>
<dbReference type="PANTHER" id="PTHR42780">
    <property type="entry name" value="SOLEUCYL-TRNA SYNTHETASE"/>
    <property type="match status" value="1"/>
</dbReference>
<dbReference type="Pfam" id="PF00133">
    <property type="entry name" value="tRNA-synt_1"/>
    <property type="match status" value="1"/>
</dbReference>
<accession>A0A1Q9CJC3</accession>
<dbReference type="GO" id="GO:0006428">
    <property type="term" value="P:isoleucyl-tRNA aminoacylation"/>
    <property type="evidence" value="ECO:0007669"/>
    <property type="project" value="TreeGrafter"/>
</dbReference>
<dbReference type="GO" id="GO:0005524">
    <property type="term" value="F:ATP binding"/>
    <property type="evidence" value="ECO:0007669"/>
    <property type="project" value="UniProtKB-KW"/>
</dbReference>
<evidence type="ECO:0000256" key="1">
    <source>
        <dbReference type="ARBA" id="ARBA00022598"/>
    </source>
</evidence>
<sequence length="385" mass="43297">MVYRAFRVMPYSTACATPLSNFEVSQNYKEVSDPSIIVRFKLKNEENSYVLAWTTTPWTLPSNVALCVNPELTYLQVENTSTNTKWIVGKDRWPWICSSIKKNPEKDFKVLWSKQAGTCIVHQAPAFGEDDNRVCTGAGIILKDGTGMVCPIDDDGRFTDEVPDFKGKHVKEADKDIKEKLKKEGKLVFNGTEVHNYPHCWRSDTPLIYSHSIPIQVNQESQRLPVQDALEVGAKFSLTARLLVLGTPVILYLAWHYRSELESNMPFIWHDAHASNLFLSLGQLQTSTPWMVVFYVIVGFYLFPLLLRGSVEELAESLCQNVCGYFATFLPLMDDIFFPTVLITVYAVMASTMVVMAGGVQLTAGVYALLSKLSISAAALYFEWG</sequence>
<proteinExistence type="predicted"/>
<dbReference type="Gene3D" id="3.90.740.10">
    <property type="entry name" value="Valyl/Leucyl/Isoleucyl-tRNA synthetase, editing domain"/>
    <property type="match status" value="2"/>
</dbReference>
<keyword evidence="6" id="KW-0472">Membrane</keyword>
<organism evidence="8 9">
    <name type="scientific">Symbiodinium microadriaticum</name>
    <name type="common">Dinoflagellate</name>
    <name type="synonym">Zooxanthella microadriatica</name>
    <dbReference type="NCBI Taxonomy" id="2951"/>
    <lineage>
        <taxon>Eukaryota</taxon>
        <taxon>Sar</taxon>
        <taxon>Alveolata</taxon>
        <taxon>Dinophyceae</taxon>
        <taxon>Suessiales</taxon>
        <taxon>Symbiodiniaceae</taxon>
        <taxon>Symbiodinium</taxon>
    </lineage>
</organism>
<dbReference type="SUPFAM" id="SSF50677">
    <property type="entry name" value="ValRS/IleRS/LeuRS editing domain"/>
    <property type="match status" value="1"/>
</dbReference>